<dbReference type="AlphaFoldDB" id="A0A2G9RNT7"/>
<protein>
    <submittedName>
        <fullName evidence="2">Uncharacterized protein</fullName>
    </submittedName>
</protein>
<dbReference type="EMBL" id="KV933651">
    <property type="protein sequence ID" value="PIO29527.1"/>
    <property type="molecule type" value="Genomic_DNA"/>
</dbReference>
<accession>A0A2G9RNT7</accession>
<name>A0A2G9RNT7_AQUCT</name>
<gene>
    <name evidence="2" type="ORF">AB205_0036970</name>
</gene>
<evidence type="ECO:0000313" key="2">
    <source>
        <dbReference type="EMBL" id="PIO29527.1"/>
    </source>
</evidence>
<evidence type="ECO:0000256" key="1">
    <source>
        <dbReference type="SAM" id="MobiDB-lite"/>
    </source>
</evidence>
<feature type="non-terminal residue" evidence="2">
    <location>
        <position position="161"/>
    </location>
</feature>
<feature type="region of interest" description="Disordered" evidence="1">
    <location>
        <begin position="70"/>
        <end position="97"/>
    </location>
</feature>
<reference evidence="2" key="1">
    <citation type="submission" date="2017-08" db="EMBL/GenBank/DDBJ databases">
        <title>Assembly of the North American Bullfrog Genome.</title>
        <authorList>
            <person name="Warren R.L."/>
            <person name="Vandervalk B.P."/>
            <person name="Kucuk E."/>
            <person name="Birol I."/>
            <person name="Helbing C."/>
            <person name="Pandoh P."/>
            <person name="Behsaz B."/>
            <person name="Mohamadi H."/>
            <person name="Chu J."/>
            <person name="Jackman S."/>
            <person name="Hammond S.A."/>
            <person name="Veldhoen N."/>
            <person name="Kirk H."/>
            <person name="Zhao Y."/>
            <person name="Coope R."/>
            <person name="Pleasance S."/>
            <person name="Moore R."/>
            <person name="Holt R."/>
        </authorList>
    </citation>
    <scope>NUCLEOTIDE SEQUENCE</scope>
    <source>
        <strain evidence="2">Bruno</strain>
        <tissue evidence="2">Liver</tissue>
    </source>
</reference>
<sequence length="161" mass="17970">MITSDNRLCSQLGLPPVEDSPGQFGFGIMRPGFRLPETRAHYLDWTMASQEGCWLQLSELRVSVTLSFTLPKASTNNPPPTHTHTDGRGERAQSAPLPPHPLPLCVCPHSDPRRCASEKEIRQIRVHQSSPLHQRPQCSPLHQSPLRTSEFSVFPLKVGVH</sequence>
<proteinExistence type="predicted"/>
<organism evidence="2">
    <name type="scientific">Aquarana catesbeiana</name>
    <name type="common">American bullfrog</name>
    <name type="synonym">Rana catesbeiana</name>
    <dbReference type="NCBI Taxonomy" id="8400"/>
    <lineage>
        <taxon>Eukaryota</taxon>
        <taxon>Metazoa</taxon>
        <taxon>Chordata</taxon>
        <taxon>Craniata</taxon>
        <taxon>Vertebrata</taxon>
        <taxon>Euteleostomi</taxon>
        <taxon>Amphibia</taxon>
        <taxon>Batrachia</taxon>
        <taxon>Anura</taxon>
        <taxon>Neobatrachia</taxon>
        <taxon>Ranoidea</taxon>
        <taxon>Ranidae</taxon>
        <taxon>Aquarana</taxon>
    </lineage>
</organism>